<dbReference type="Pfam" id="PF02142">
    <property type="entry name" value="MGS"/>
    <property type="match status" value="1"/>
</dbReference>
<dbReference type="InterPro" id="IPR011607">
    <property type="entry name" value="MGS-like_dom"/>
</dbReference>
<dbReference type="PANTHER" id="PTHR11692">
    <property type="entry name" value="BIFUNCTIONAL PURINE BIOSYNTHESIS PROTEIN PURH"/>
    <property type="match status" value="1"/>
</dbReference>
<evidence type="ECO:0000256" key="2">
    <source>
        <dbReference type="ARBA" id="ARBA00022755"/>
    </source>
</evidence>
<dbReference type="AlphaFoldDB" id="A0A2H0YMD5"/>
<accession>A0A2H0YMD5</accession>
<dbReference type="SUPFAM" id="SSF52335">
    <property type="entry name" value="Methylglyoxal synthase-like"/>
    <property type="match status" value="1"/>
</dbReference>
<evidence type="ECO:0000256" key="3">
    <source>
        <dbReference type="ARBA" id="ARBA00022801"/>
    </source>
</evidence>
<dbReference type="Proteomes" id="UP000230088">
    <property type="component" value="Unassembled WGS sequence"/>
</dbReference>
<evidence type="ECO:0000313" key="6">
    <source>
        <dbReference type="EMBL" id="PIS39664.1"/>
    </source>
</evidence>
<dbReference type="InterPro" id="IPR002695">
    <property type="entry name" value="PurH-like"/>
</dbReference>
<dbReference type="SMART" id="SM00851">
    <property type="entry name" value="MGS"/>
    <property type="match status" value="1"/>
</dbReference>
<keyword evidence="2" id="KW-0658">Purine biosynthesis</keyword>
<proteinExistence type="predicted"/>
<evidence type="ECO:0000259" key="5">
    <source>
        <dbReference type="PROSITE" id="PS51855"/>
    </source>
</evidence>
<keyword evidence="4" id="KW-0511">Multifunctional enzyme</keyword>
<reference evidence="7" key="1">
    <citation type="submission" date="2017-09" db="EMBL/GenBank/DDBJ databases">
        <title>Depth-based differentiation of microbial function through sediment-hosted aquifers and enrichment of novel symbionts in the deep terrestrial subsurface.</title>
        <authorList>
            <person name="Probst A.J."/>
            <person name="Ladd B."/>
            <person name="Jarett J.K."/>
            <person name="Geller-Mcgrath D.E."/>
            <person name="Sieber C.M.K."/>
            <person name="Emerson J.B."/>
            <person name="Anantharaman K."/>
            <person name="Thomas B.C."/>
            <person name="Malmstrom R."/>
            <person name="Stieglmeier M."/>
            <person name="Klingl A."/>
            <person name="Woyke T."/>
            <person name="Ryan C.M."/>
            <person name="Banfield J.F."/>
        </authorList>
    </citation>
    <scope>NUCLEOTIDE SEQUENCE [LARGE SCALE GENOMIC DNA]</scope>
</reference>
<gene>
    <name evidence="6" type="ORF">COT33_00790</name>
</gene>
<evidence type="ECO:0000256" key="4">
    <source>
        <dbReference type="ARBA" id="ARBA00023268"/>
    </source>
</evidence>
<feature type="domain" description="MGS-like" evidence="5">
    <location>
        <begin position="1"/>
        <end position="129"/>
    </location>
</feature>
<keyword evidence="1" id="KW-0808">Transferase</keyword>
<comment type="caution">
    <text evidence="6">The sequence shown here is derived from an EMBL/GenBank/DDBJ whole genome shotgun (WGS) entry which is preliminary data.</text>
</comment>
<dbReference type="PANTHER" id="PTHR11692:SF0">
    <property type="entry name" value="BIFUNCTIONAL PURINE BIOSYNTHESIS PROTEIN ATIC"/>
    <property type="match status" value="1"/>
</dbReference>
<dbReference type="Gene3D" id="3.40.50.1380">
    <property type="entry name" value="Methylglyoxal synthase-like domain"/>
    <property type="match status" value="1"/>
</dbReference>
<dbReference type="GO" id="GO:0005829">
    <property type="term" value="C:cytosol"/>
    <property type="evidence" value="ECO:0007669"/>
    <property type="project" value="TreeGrafter"/>
</dbReference>
<dbReference type="InterPro" id="IPR036914">
    <property type="entry name" value="MGS-like_dom_sf"/>
</dbReference>
<dbReference type="EMBL" id="PEYD01000012">
    <property type="protein sequence ID" value="PIS39664.1"/>
    <property type="molecule type" value="Genomic_DNA"/>
</dbReference>
<dbReference type="PROSITE" id="PS51855">
    <property type="entry name" value="MGS"/>
    <property type="match status" value="1"/>
</dbReference>
<sequence>MRALLSVYDKTGIVKFAKELEDLGWELIASGGTAKVLNKAKIKTIPVKKINGFPEIFDGRLKTISPKIEGALLFDRENKKHLKEAKKFGILPIDMVVCNFYPLRKGIDVGGPAMVRAGAKNYKYVTVIVEPADYKKVIKFLKEKKEIPLSFRLKLAQKTFEKTAEYDRKISQFLKNDFQK</sequence>
<dbReference type="FunFam" id="3.40.50.1380:FF:000001">
    <property type="entry name" value="Bifunctional purine biosynthesis protein PurH"/>
    <property type="match status" value="1"/>
</dbReference>
<dbReference type="GO" id="GO:0004643">
    <property type="term" value="F:phosphoribosylaminoimidazolecarboxamide formyltransferase activity"/>
    <property type="evidence" value="ECO:0007669"/>
    <property type="project" value="InterPro"/>
</dbReference>
<evidence type="ECO:0000256" key="1">
    <source>
        <dbReference type="ARBA" id="ARBA00022679"/>
    </source>
</evidence>
<evidence type="ECO:0000313" key="7">
    <source>
        <dbReference type="Proteomes" id="UP000230088"/>
    </source>
</evidence>
<dbReference type="Pfam" id="PF01808">
    <property type="entry name" value="AICARFT_IMPCHas"/>
    <property type="match status" value="1"/>
</dbReference>
<name>A0A2H0YMD5_9BACT</name>
<protein>
    <submittedName>
        <fullName evidence="6">IMP cyclohydrolase</fullName>
    </submittedName>
</protein>
<dbReference type="GO" id="GO:0003937">
    <property type="term" value="F:IMP cyclohydrolase activity"/>
    <property type="evidence" value="ECO:0007669"/>
    <property type="project" value="InterPro"/>
</dbReference>
<dbReference type="GO" id="GO:0006189">
    <property type="term" value="P:'de novo' IMP biosynthetic process"/>
    <property type="evidence" value="ECO:0007669"/>
    <property type="project" value="TreeGrafter"/>
</dbReference>
<organism evidence="6 7">
    <name type="scientific">Candidatus Nealsonbacteria bacterium CG08_land_8_20_14_0_20_38_20</name>
    <dbReference type="NCBI Taxonomy" id="1974705"/>
    <lineage>
        <taxon>Bacteria</taxon>
        <taxon>Candidatus Nealsoniibacteriota</taxon>
    </lineage>
</organism>
<keyword evidence="3 6" id="KW-0378">Hydrolase</keyword>